<feature type="region of interest" description="Disordered" evidence="1">
    <location>
        <begin position="154"/>
        <end position="173"/>
    </location>
</feature>
<sequence length="360" mass="41091">MACFAQLRDSVPSWISDANQLCVHVHAKRAEFAAETRKRPNPKLRGSRKSNASLSTCSQRSSLRARSARRGLKRILSRESITEVTKRRRVDETCEEGQEEEEEEYDEKPVILYDGHTQKALEQMVRHIWSAKSSIRSSRISTSMQNALRGRMRMRMSSQKSEPKEKESPPTGLSAIEVDDNVLAADDEPEAEEEFPEFRIMRKPARQKESPYDFIENQLDAAQNLCESAAYRFLREGNCLDELEGLVQAYEMVLEAATTMAEQEEEKEAELATTTTTVIEKKEEEEEEQQEEQQEADVQEKRPGGVLIHGADIPDDLNSSILEVDERSDTSEVSIDITAFRMTRYGQRTLHPFTLTRAAR</sequence>
<accession>A0A0U1LN64</accession>
<evidence type="ECO:0000313" key="3">
    <source>
        <dbReference type="Proteomes" id="UP000054383"/>
    </source>
</evidence>
<keyword evidence="3" id="KW-1185">Reference proteome</keyword>
<feature type="compositionally biased region" description="Acidic residues" evidence="1">
    <location>
        <begin position="283"/>
        <end position="297"/>
    </location>
</feature>
<feature type="region of interest" description="Disordered" evidence="1">
    <location>
        <begin position="281"/>
        <end position="304"/>
    </location>
</feature>
<dbReference type="EMBL" id="CVMT01000001">
    <property type="protein sequence ID" value="CRG83571.1"/>
    <property type="molecule type" value="Genomic_DNA"/>
</dbReference>
<protein>
    <submittedName>
        <fullName evidence="2">Uncharacterized protein</fullName>
    </submittedName>
</protein>
<gene>
    <name evidence="2" type="ORF">PISL3812_00924</name>
</gene>
<name>A0A0U1LN64_TALIS</name>
<evidence type="ECO:0000256" key="1">
    <source>
        <dbReference type="SAM" id="MobiDB-lite"/>
    </source>
</evidence>
<dbReference type="Proteomes" id="UP000054383">
    <property type="component" value="Unassembled WGS sequence"/>
</dbReference>
<organism evidence="2 3">
    <name type="scientific">Talaromyces islandicus</name>
    <name type="common">Penicillium islandicum</name>
    <dbReference type="NCBI Taxonomy" id="28573"/>
    <lineage>
        <taxon>Eukaryota</taxon>
        <taxon>Fungi</taxon>
        <taxon>Dikarya</taxon>
        <taxon>Ascomycota</taxon>
        <taxon>Pezizomycotina</taxon>
        <taxon>Eurotiomycetes</taxon>
        <taxon>Eurotiomycetidae</taxon>
        <taxon>Eurotiales</taxon>
        <taxon>Trichocomaceae</taxon>
        <taxon>Talaromyces</taxon>
        <taxon>Talaromyces sect. Islandici</taxon>
    </lineage>
</organism>
<feature type="compositionally biased region" description="Basic residues" evidence="1">
    <location>
        <begin position="39"/>
        <end position="48"/>
    </location>
</feature>
<dbReference type="AlphaFoldDB" id="A0A0U1LN64"/>
<dbReference type="OMA" id="FLREGNC"/>
<reference evidence="2 3" key="1">
    <citation type="submission" date="2015-04" db="EMBL/GenBank/DDBJ databases">
        <authorList>
            <person name="Syromyatnikov M.Y."/>
            <person name="Popov V.N."/>
        </authorList>
    </citation>
    <scope>NUCLEOTIDE SEQUENCE [LARGE SCALE GENOMIC DNA]</scope>
    <source>
        <strain evidence="2">WF-38-12</strain>
    </source>
</reference>
<dbReference type="OrthoDB" id="3886346at2759"/>
<proteinExistence type="predicted"/>
<evidence type="ECO:0000313" key="2">
    <source>
        <dbReference type="EMBL" id="CRG83571.1"/>
    </source>
</evidence>
<feature type="region of interest" description="Disordered" evidence="1">
    <location>
        <begin position="33"/>
        <end position="69"/>
    </location>
</feature>